<accession>A0A699XNY3</accession>
<comment type="caution">
    <text evidence="1">The sequence shown here is derived from an EMBL/GenBank/DDBJ whole genome shotgun (WGS) entry which is preliminary data.</text>
</comment>
<name>A0A699XNY3_TANCI</name>
<gene>
    <name evidence="1" type="ORF">Tci_930133</name>
</gene>
<evidence type="ECO:0000313" key="1">
    <source>
        <dbReference type="EMBL" id="GFD58164.1"/>
    </source>
</evidence>
<dbReference type="EMBL" id="BKCJ011849462">
    <property type="protein sequence ID" value="GFD58164.1"/>
    <property type="molecule type" value="Genomic_DNA"/>
</dbReference>
<reference evidence="1" key="1">
    <citation type="journal article" date="2019" name="Sci. Rep.">
        <title>Draft genome of Tanacetum cinerariifolium, the natural source of mosquito coil.</title>
        <authorList>
            <person name="Yamashiro T."/>
            <person name="Shiraishi A."/>
            <person name="Satake H."/>
            <person name="Nakayama K."/>
        </authorList>
    </citation>
    <scope>NUCLEOTIDE SEQUENCE</scope>
</reference>
<sequence>LGDQLEYIDHSAKPQVAAVQGDDEVFFNALSGTAGQ</sequence>
<proteinExistence type="predicted"/>
<organism evidence="1">
    <name type="scientific">Tanacetum cinerariifolium</name>
    <name type="common">Dalmatian daisy</name>
    <name type="synonym">Chrysanthemum cinerariifolium</name>
    <dbReference type="NCBI Taxonomy" id="118510"/>
    <lineage>
        <taxon>Eukaryota</taxon>
        <taxon>Viridiplantae</taxon>
        <taxon>Streptophyta</taxon>
        <taxon>Embryophyta</taxon>
        <taxon>Tracheophyta</taxon>
        <taxon>Spermatophyta</taxon>
        <taxon>Magnoliopsida</taxon>
        <taxon>eudicotyledons</taxon>
        <taxon>Gunneridae</taxon>
        <taxon>Pentapetalae</taxon>
        <taxon>asterids</taxon>
        <taxon>campanulids</taxon>
        <taxon>Asterales</taxon>
        <taxon>Asteraceae</taxon>
        <taxon>Asteroideae</taxon>
        <taxon>Anthemideae</taxon>
        <taxon>Anthemidinae</taxon>
        <taxon>Tanacetum</taxon>
    </lineage>
</organism>
<feature type="non-terminal residue" evidence="1">
    <location>
        <position position="1"/>
    </location>
</feature>
<dbReference type="AlphaFoldDB" id="A0A699XNY3"/>
<protein>
    <submittedName>
        <fullName evidence="1">Uncharacterized protein</fullName>
    </submittedName>
</protein>